<proteinExistence type="predicted"/>
<dbReference type="AlphaFoldDB" id="A0A4Z2HQ25"/>
<gene>
    <name evidence="1" type="ORF">EYF80_022710</name>
</gene>
<name>A0A4Z2HQ25_9TELE</name>
<sequence>MLCMAQVEVQDCIKKKAVGKSNMGMKTHRLRTIDDTSWQEQLVRTQQQDSDEVLPDVYSGFSQVCE</sequence>
<organism evidence="1 2">
    <name type="scientific">Liparis tanakae</name>
    <name type="common">Tanaka's snailfish</name>
    <dbReference type="NCBI Taxonomy" id="230148"/>
    <lineage>
        <taxon>Eukaryota</taxon>
        <taxon>Metazoa</taxon>
        <taxon>Chordata</taxon>
        <taxon>Craniata</taxon>
        <taxon>Vertebrata</taxon>
        <taxon>Euteleostomi</taxon>
        <taxon>Actinopterygii</taxon>
        <taxon>Neopterygii</taxon>
        <taxon>Teleostei</taxon>
        <taxon>Neoteleostei</taxon>
        <taxon>Acanthomorphata</taxon>
        <taxon>Eupercaria</taxon>
        <taxon>Perciformes</taxon>
        <taxon>Cottioidei</taxon>
        <taxon>Cottales</taxon>
        <taxon>Liparidae</taxon>
        <taxon>Liparis</taxon>
    </lineage>
</organism>
<comment type="caution">
    <text evidence="1">The sequence shown here is derived from an EMBL/GenBank/DDBJ whole genome shotgun (WGS) entry which is preliminary data.</text>
</comment>
<protein>
    <submittedName>
        <fullName evidence="1">Uncharacterized protein</fullName>
    </submittedName>
</protein>
<keyword evidence="2" id="KW-1185">Reference proteome</keyword>
<dbReference type="EMBL" id="SRLO01000210">
    <property type="protein sequence ID" value="TNN67064.1"/>
    <property type="molecule type" value="Genomic_DNA"/>
</dbReference>
<dbReference type="Proteomes" id="UP000314294">
    <property type="component" value="Unassembled WGS sequence"/>
</dbReference>
<evidence type="ECO:0000313" key="1">
    <source>
        <dbReference type="EMBL" id="TNN67064.1"/>
    </source>
</evidence>
<reference evidence="1 2" key="1">
    <citation type="submission" date="2019-03" db="EMBL/GenBank/DDBJ databases">
        <title>First draft genome of Liparis tanakae, snailfish: a comprehensive survey of snailfish specific genes.</title>
        <authorList>
            <person name="Kim W."/>
            <person name="Song I."/>
            <person name="Jeong J.-H."/>
            <person name="Kim D."/>
            <person name="Kim S."/>
            <person name="Ryu S."/>
            <person name="Song J.Y."/>
            <person name="Lee S.K."/>
        </authorList>
    </citation>
    <scope>NUCLEOTIDE SEQUENCE [LARGE SCALE GENOMIC DNA]</scope>
    <source>
        <tissue evidence="1">Muscle</tissue>
    </source>
</reference>
<accession>A0A4Z2HQ25</accession>
<evidence type="ECO:0000313" key="2">
    <source>
        <dbReference type="Proteomes" id="UP000314294"/>
    </source>
</evidence>